<evidence type="ECO:0000313" key="3">
    <source>
        <dbReference type="Proteomes" id="UP000011761"/>
    </source>
</evidence>
<protein>
    <submittedName>
        <fullName evidence="2">Uncharacterized protein</fullName>
    </submittedName>
</protein>
<name>M2LAV7_BAUPA</name>
<accession>M2LAV7</accession>
<dbReference type="AlphaFoldDB" id="M2LAV7"/>
<dbReference type="KEGG" id="bcom:BAUCODRAFT_332024"/>
<sequence>MRFSQSCASRRAFVLCGVWRKTIASRCELLLHILEHPDALPRGTGNVYDLAATFTCHLGHKCSTRPLAHYGLAHPKSFLPKMLSQVRAFADPIEKMPDLGSGKGAGKVKLGVLLLRPVVGNLVGGSRAARVQRKCCAGVRARRRSTSRHATSPDSRQRIRAVGPRAASRMIPVLPQQRDCLVEVYHDVHLQHR</sequence>
<reference evidence="2 3" key="1">
    <citation type="journal article" date="2012" name="PLoS Pathog.">
        <title>Diverse lifestyles and strategies of plant pathogenesis encoded in the genomes of eighteen Dothideomycetes fungi.</title>
        <authorList>
            <person name="Ohm R.A."/>
            <person name="Feau N."/>
            <person name="Henrissat B."/>
            <person name="Schoch C.L."/>
            <person name="Horwitz B.A."/>
            <person name="Barry K.W."/>
            <person name="Condon B.J."/>
            <person name="Copeland A.C."/>
            <person name="Dhillon B."/>
            <person name="Glaser F."/>
            <person name="Hesse C.N."/>
            <person name="Kosti I."/>
            <person name="LaButti K."/>
            <person name="Lindquist E.A."/>
            <person name="Lucas S."/>
            <person name="Salamov A.A."/>
            <person name="Bradshaw R.E."/>
            <person name="Ciuffetti L."/>
            <person name="Hamelin R.C."/>
            <person name="Kema G.H.J."/>
            <person name="Lawrence C."/>
            <person name="Scott J.A."/>
            <person name="Spatafora J.W."/>
            <person name="Turgeon B.G."/>
            <person name="de Wit P.J.G.M."/>
            <person name="Zhong S."/>
            <person name="Goodwin S.B."/>
            <person name="Grigoriev I.V."/>
        </authorList>
    </citation>
    <scope>NUCLEOTIDE SEQUENCE [LARGE SCALE GENOMIC DNA]</scope>
    <source>
        <strain evidence="2 3">UAMH 10762</strain>
    </source>
</reference>
<dbReference type="RefSeq" id="XP_007681879.1">
    <property type="nucleotide sequence ID" value="XM_007683689.1"/>
</dbReference>
<dbReference type="Proteomes" id="UP000011761">
    <property type="component" value="Unassembled WGS sequence"/>
</dbReference>
<keyword evidence="3" id="KW-1185">Reference proteome</keyword>
<dbReference type="EMBL" id="KB445565">
    <property type="protein sequence ID" value="EMC90947.1"/>
    <property type="molecule type" value="Genomic_DNA"/>
</dbReference>
<dbReference type="HOGENOM" id="CLU_1408505_0_0_1"/>
<feature type="region of interest" description="Disordered" evidence="1">
    <location>
        <begin position="139"/>
        <end position="166"/>
    </location>
</feature>
<gene>
    <name evidence="2" type="ORF">BAUCODRAFT_332024</name>
</gene>
<dbReference type="GeneID" id="19112013"/>
<organism evidence="2 3">
    <name type="scientific">Baudoinia panamericana (strain UAMH 10762)</name>
    <name type="common">Angels' share fungus</name>
    <name type="synonym">Baudoinia compniacensis (strain UAMH 10762)</name>
    <dbReference type="NCBI Taxonomy" id="717646"/>
    <lineage>
        <taxon>Eukaryota</taxon>
        <taxon>Fungi</taxon>
        <taxon>Dikarya</taxon>
        <taxon>Ascomycota</taxon>
        <taxon>Pezizomycotina</taxon>
        <taxon>Dothideomycetes</taxon>
        <taxon>Dothideomycetidae</taxon>
        <taxon>Mycosphaerellales</taxon>
        <taxon>Teratosphaeriaceae</taxon>
        <taxon>Baudoinia</taxon>
    </lineage>
</organism>
<evidence type="ECO:0000256" key="1">
    <source>
        <dbReference type="SAM" id="MobiDB-lite"/>
    </source>
</evidence>
<proteinExistence type="predicted"/>
<evidence type="ECO:0000313" key="2">
    <source>
        <dbReference type="EMBL" id="EMC90947.1"/>
    </source>
</evidence>